<name>H9ZZK6_FERFK</name>
<proteinExistence type="predicted"/>
<evidence type="ECO:0000313" key="2">
    <source>
        <dbReference type="Proteomes" id="UP000007391"/>
    </source>
</evidence>
<evidence type="ECO:0000313" key="1">
    <source>
        <dbReference type="EMBL" id="AFH42163.1"/>
    </source>
</evidence>
<dbReference type="KEGG" id="ffo:FFONT_0171"/>
<dbReference type="AlphaFoldDB" id="H9ZZK6"/>
<organism evidence="1 2">
    <name type="scientific">Fervidicoccus fontis (strain DSM 19380 / JCM 18336 / VKM B-2539 / Kam940)</name>
    <dbReference type="NCBI Taxonomy" id="1163730"/>
    <lineage>
        <taxon>Archaea</taxon>
        <taxon>Thermoproteota</taxon>
        <taxon>Thermoprotei</taxon>
        <taxon>Fervidicoccales</taxon>
        <taxon>Fervidicoccaceae</taxon>
        <taxon>Fervidicoccus</taxon>
    </lineage>
</organism>
<dbReference type="HOGENOM" id="CLU_3322796_0_0_2"/>
<reference evidence="1 2" key="2">
    <citation type="journal article" date="2014" name="Extremophiles">
        <title>Analysis of the complete genome of Fervidococcus fontis confirms the distinct phylogenetic position of the order Fervidicoccales and suggests its environmental function.</title>
        <authorList>
            <person name="Lebedinsky A.V."/>
            <person name="Mardanov A.V."/>
            <person name="Kublanov I.V."/>
            <person name="Gumerov V.M."/>
            <person name="Beletsky A.V."/>
            <person name="Perevalova A.A."/>
            <person name="Bidzhieva S.Kh."/>
            <person name="Bonch-Osmolovskaya E.A."/>
            <person name="Skryabin K.G."/>
            <person name="Ravin N.V."/>
        </authorList>
    </citation>
    <scope>NUCLEOTIDE SEQUENCE [LARGE SCALE GENOMIC DNA]</scope>
    <source>
        <strain evidence="2">DSM 19380 / VKM B-2539 / Kam940</strain>
    </source>
</reference>
<dbReference type="EMBL" id="CP003423">
    <property type="protein sequence ID" value="AFH42163.1"/>
    <property type="molecule type" value="Genomic_DNA"/>
</dbReference>
<keyword evidence="2" id="KW-1185">Reference proteome</keyword>
<gene>
    <name evidence="1" type="ordered locus">FFONT_0171</name>
</gene>
<dbReference type="Proteomes" id="UP000007391">
    <property type="component" value="Chromosome"/>
</dbReference>
<dbReference type="InParanoid" id="H9ZZK6"/>
<sequence>MHFIKHLCSFNMEKYFESIFWKSYGNTLEDVPLQKKGV</sequence>
<reference evidence="2" key="1">
    <citation type="submission" date="2012-03" db="EMBL/GenBank/DDBJ databases">
        <title>Fervidicoccus fontis complete genome analysis confirms its distinct phylogenetic position and predicts its environmental function.</title>
        <authorList>
            <person name="Lebedinsky A.V."/>
            <person name="Mardanov A.V."/>
            <person name="Gumerov V.M."/>
            <person name="Beletsky A.V."/>
            <person name="Kublanov I.V."/>
            <person name="Perevalova A.A."/>
            <person name="Bonch-Osmolovskaya E.A."/>
            <person name="Ravin N.V."/>
            <person name="Skryabin K.G."/>
        </authorList>
    </citation>
    <scope>NUCLEOTIDE SEQUENCE [LARGE SCALE GENOMIC DNA]</scope>
    <source>
        <strain evidence="2">DSM 19380 / VKM B-2539 / Kam940</strain>
    </source>
</reference>
<accession>H9ZZK6</accession>
<protein>
    <submittedName>
        <fullName evidence="1">Uncharacterized protein</fullName>
    </submittedName>
</protein>